<gene>
    <name evidence="1" type="ORF">SAMN05421741_104182</name>
</gene>
<accession>A0A1I4YI67</accession>
<dbReference type="AlphaFoldDB" id="A0A1I4YI67"/>
<keyword evidence="2" id="KW-1185">Reference proteome</keyword>
<evidence type="ECO:0000313" key="1">
    <source>
        <dbReference type="EMBL" id="SFN37695.1"/>
    </source>
</evidence>
<name>A0A1I4YI67_9FLAO</name>
<dbReference type="EMBL" id="FOVI01000004">
    <property type="protein sequence ID" value="SFN37695.1"/>
    <property type="molecule type" value="Genomic_DNA"/>
</dbReference>
<organism evidence="1 2">
    <name type="scientific">Paenimyroides ummariense</name>
    <dbReference type="NCBI Taxonomy" id="913024"/>
    <lineage>
        <taxon>Bacteria</taxon>
        <taxon>Pseudomonadati</taxon>
        <taxon>Bacteroidota</taxon>
        <taxon>Flavobacteriia</taxon>
        <taxon>Flavobacteriales</taxon>
        <taxon>Flavobacteriaceae</taxon>
        <taxon>Paenimyroides</taxon>
    </lineage>
</organism>
<evidence type="ECO:0000313" key="2">
    <source>
        <dbReference type="Proteomes" id="UP000199036"/>
    </source>
</evidence>
<dbReference type="STRING" id="913024.SAMN05421741_104182"/>
<reference evidence="2" key="1">
    <citation type="submission" date="2016-10" db="EMBL/GenBank/DDBJ databases">
        <authorList>
            <person name="Varghese N."/>
            <person name="Submissions S."/>
        </authorList>
    </citation>
    <scope>NUCLEOTIDE SEQUENCE [LARGE SCALE GENOMIC DNA]</scope>
    <source>
        <strain evidence="2">DS-12</strain>
    </source>
</reference>
<dbReference type="Proteomes" id="UP000199036">
    <property type="component" value="Unassembled WGS sequence"/>
</dbReference>
<proteinExistence type="predicted"/>
<protein>
    <submittedName>
        <fullName evidence="1">Uncharacterized protein</fullName>
    </submittedName>
</protein>
<sequence length="78" mass="9465">MQYKHKFKVMKASRWITYPECQPDESGLYVVNWKINNVYMTVLSFFDRNTKRWYDSNDREKLIEGINAFNPFKVTPHV</sequence>